<evidence type="ECO:0000256" key="2">
    <source>
        <dbReference type="ARBA" id="ARBA00023136"/>
    </source>
</evidence>
<comment type="subcellular location">
    <subcellularLocation>
        <location evidence="1">Membrane</location>
    </subcellularLocation>
</comment>
<dbReference type="Proteomes" id="UP000254879">
    <property type="component" value="Unassembled WGS sequence"/>
</dbReference>
<keyword evidence="4" id="KW-0378">Hydrolase</keyword>
<evidence type="ECO:0000313" key="5">
    <source>
        <dbReference type="Proteomes" id="UP000254879"/>
    </source>
</evidence>
<dbReference type="Pfam" id="PF00144">
    <property type="entry name" value="Beta-lactamase"/>
    <property type="match status" value="1"/>
</dbReference>
<organism evidence="4 5">
    <name type="scientific">Listeria grayi</name>
    <name type="common">Listeria murrayi</name>
    <dbReference type="NCBI Taxonomy" id="1641"/>
    <lineage>
        <taxon>Bacteria</taxon>
        <taxon>Bacillati</taxon>
        <taxon>Bacillota</taxon>
        <taxon>Bacilli</taxon>
        <taxon>Bacillales</taxon>
        <taxon>Listeriaceae</taxon>
        <taxon>Listeria</taxon>
    </lineage>
</organism>
<dbReference type="EC" id="3.4.16.4" evidence="4"/>
<reference evidence="4 5" key="1">
    <citation type="submission" date="2018-06" db="EMBL/GenBank/DDBJ databases">
        <authorList>
            <consortium name="Pathogen Informatics"/>
            <person name="Doyle S."/>
        </authorList>
    </citation>
    <scope>NUCLEOTIDE SEQUENCE [LARGE SCALE GENOMIC DNA]</scope>
    <source>
        <strain evidence="5">NCTC 10815</strain>
    </source>
</reference>
<accession>A0A378MEB2</accession>
<dbReference type="SUPFAM" id="SSF56601">
    <property type="entry name" value="beta-lactamase/transpeptidase-like"/>
    <property type="match status" value="1"/>
</dbReference>
<keyword evidence="2" id="KW-0472">Membrane</keyword>
<dbReference type="InterPro" id="IPR050491">
    <property type="entry name" value="AmpC-like"/>
</dbReference>
<dbReference type="RefSeq" id="WP_115345762.1">
    <property type="nucleotide sequence ID" value="NZ_UGPG01000001.1"/>
</dbReference>
<keyword evidence="4" id="KW-0121">Carboxypeptidase</keyword>
<sequence length="327" mass="37078">MAGIKIDPDFSGVLLENKGTQTILKTYGYRDKANKLVNEEQTRFGTASLGKIFIAVAIMQLIEKESIHFDTTIDTFYPTSLGNVDLTITIQELLTHTSGLQDYFDEEVNEDYEALWKELPNYSIRKNKDIFPLFIHKEKETTRRGSFIYNNAGYVVLADIIEQLAAMPFDQYLAENIFQPLGMHDTGYFEMDQLPGNTAFGYIKEENNRYRTNIYAIDSKGTGAGGCYTTAGDIRTFWAGLFSHQLLSEKYVAEMIKPHIEQNKQKFGIGLWLAQSHTDHVFAYIEGSDPGVSCISLYGLTVPNSLTLLSNCEDNVWQIARDYLKTQ</sequence>
<keyword evidence="4" id="KW-0645">Protease</keyword>
<name>A0A378MEB2_LISGR</name>
<dbReference type="PANTHER" id="PTHR46825">
    <property type="entry name" value="D-ALANYL-D-ALANINE-CARBOXYPEPTIDASE/ENDOPEPTIDASE AMPH"/>
    <property type="match status" value="1"/>
</dbReference>
<dbReference type="AlphaFoldDB" id="A0A378MEB2"/>
<proteinExistence type="predicted"/>
<evidence type="ECO:0000313" key="4">
    <source>
        <dbReference type="EMBL" id="STY43826.1"/>
    </source>
</evidence>
<dbReference type="EMBL" id="UGPG01000001">
    <property type="protein sequence ID" value="STY43826.1"/>
    <property type="molecule type" value="Genomic_DNA"/>
</dbReference>
<evidence type="ECO:0000256" key="1">
    <source>
        <dbReference type="ARBA" id="ARBA00004370"/>
    </source>
</evidence>
<dbReference type="Gene3D" id="3.40.710.10">
    <property type="entry name" value="DD-peptidase/beta-lactamase superfamily"/>
    <property type="match status" value="1"/>
</dbReference>
<dbReference type="InterPro" id="IPR001466">
    <property type="entry name" value="Beta-lactam-related"/>
</dbReference>
<gene>
    <name evidence="4" type="ORF">NCTC10815_01131</name>
</gene>
<dbReference type="GO" id="GO:0009002">
    <property type="term" value="F:serine-type D-Ala-D-Ala carboxypeptidase activity"/>
    <property type="evidence" value="ECO:0007669"/>
    <property type="project" value="UniProtKB-EC"/>
</dbReference>
<dbReference type="InterPro" id="IPR012338">
    <property type="entry name" value="Beta-lactam/transpept-like"/>
</dbReference>
<protein>
    <submittedName>
        <fullName evidence="4">D-alanyl-D-alanine carboxypeptidase</fullName>
        <ecNumber evidence="4">3.4.16.4</ecNumber>
    </submittedName>
</protein>
<dbReference type="GO" id="GO:0016020">
    <property type="term" value="C:membrane"/>
    <property type="evidence" value="ECO:0007669"/>
    <property type="project" value="UniProtKB-SubCell"/>
</dbReference>
<evidence type="ECO:0000259" key="3">
    <source>
        <dbReference type="Pfam" id="PF00144"/>
    </source>
</evidence>
<feature type="domain" description="Beta-lactamase-related" evidence="3">
    <location>
        <begin position="19"/>
        <end position="258"/>
    </location>
</feature>
<dbReference type="PANTHER" id="PTHR46825:SF11">
    <property type="entry name" value="PENICILLIN-BINDING PROTEIN 4"/>
    <property type="match status" value="1"/>
</dbReference>